<keyword evidence="1" id="KW-0175">Coiled coil</keyword>
<dbReference type="PANTHER" id="PTHR38443">
    <property type="match status" value="1"/>
</dbReference>
<dbReference type="AlphaFoldDB" id="A0A090YYD2"/>
<gene>
    <name evidence="4" type="ORF">D0U04_19555</name>
    <name evidence="3" type="ORF">DJ93_4272</name>
</gene>
<dbReference type="EMBL" id="JMQC01000008">
    <property type="protein sequence ID" value="KFN03392.1"/>
    <property type="molecule type" value="Genomic_DNA"/>
</dbReference>
<dbReference type="PATRIC" id="fig|1405.8.peg.4395"/>
<reference evidence="4 6" key="2">
    <citation type="submission" date="2018-08" db="EMBL/GenBank/DDBJ databases">
        <title>Bacillus clarus sp. nov. strain PS00077A.</title>
        <authorList>
            <person name="Mendez Acevedo M."/>
            <person name="Carroll L."/>
            <person name="Mukherjee M."/>
            <person name="Wiedmann M."/>
            <person name="Kovac J."/>
        </authorList>
    </citation>
    <scope>NUCLEOTIDE SEQUENCE [LARGE SCALE GENOMIC DNA]</scope>
    <source>
        <strain evidence="4 6">PS00077A</strain>
    </source>
</reference>
<keyword evidence="2" id="KW-0732">Signal</keyword>
<dbReference type="InterPro" id="IPR052785">
    <property type="entry name" value="Enterotoxin_cmpnt"/>
</dbReference>
<feature type="chain" id="PRO_5001867632" evidence="2">
    <location>
        <begin position="25"/>
        <end position="386"/>
    </location>
</feature>
<accession>A0A090YYD2</accession>
<dbReference type="STRING" id="1405.B7492_10025"/>
<keyword evidence="6" id="KW-1185">Reference proteome</keyword>
<dbReference type="PROSITE" id="PS51257">
    <property type="entry name" value="PROKAR_LIPOPROTEIN"/>
    <property type="match status" value="1"/>
</dbReference>
<dbReference type="Proteomes" id="UP000029389">
    <property type="component" value="Unassembled WGS sequence"/>
</dbReference>
<comment type="caution">
    <text evidence="3">The sequence shown here is derived from an EMBL/GenBank/DDBJ whole genome shotgun (WGS) entry which is preliminary data.</text>
</comment>
<evidence type="ECO:0000313" key="6">
    <source>
        <dbReference type="Proteomes" id="UP000264294"/>
    </source>
</evidence>
<evidence type="ECO:0000256" key="1">
    <source>
        <dbReference type="SAM" id="Coils"/>
    </source>
</evidence>
<dbReference type="Pfam" id="PF05791">
    <property type="entry name" value="Bacillus_HBL"/>
    <property type="match status" value="1"/>
</dbReference>
<feature type="signal peptide" evidence="2">
    <location>
        <begin position="1"/>
        <end position="24"/>
    </location>
</feature>
<dbReference type="SUPFAM" id="SSF58100">
    <property type="entry name" value="Bacterial hemolysins"/>
    <property type="match status" value="1"/>
</dbReference>
<evidence type="ECO:0000256" key="2">
    <source>
        <dbReference type="SAM" id="SignalP"/>
    </source>
</evidence>
<dbReference type="RefSeq" id="WP_042983152.1">
    <property type="nucleotide sequence ID" value="NZ_JMQC01000008.1"/>
</dbReference>
<protein>
    <submittedName>
        <fullName evidence="3 4">Enterotoxin</fullName>
    </submittedName>
</protein>
<evidence type="ECO:0000313" key="4">
    <source>
        <dbReference type="EMBL" id="RFT65445.1"/>
    </source>
</evidence>
<organism evidence="3 5">
    <name type="scientific">Bacillus clarus</name>
    <dbReference type="NCBI Taxonomy" id="2338372"/>
    <lineage>
        <taxon>Bacteria</taxon>
        <taxon>Bacillati</taxon>
        <taxon>Bacillota</taxon>
        <taxon>Bacilli</taxon>
        <taxon>Bacillales</taxon>
        <taxon>Bacillaceae</taxon>
        <taxon>Bacillus</taxon>
        <taxon>Bacillus cereus group</taxon>
    </lineage>
</organism>
<feature type="coiled-coil region" evidence="1">
    <location>
        <begin position="192"/>
        <end position="219"/>
    </location>
</feature>
<dbReference type="Gene3D" id="1.20.1170.10">
    <property type="match status" value="1"/>
</dbReference>
<dbReference type="GO" id="GO:0016020">
    <property type="term" value="C:membrane"/>
    <property type="evidence" value="ECO:0007669"/>
    <property type="project" value="InterPro"/>
</dbReference>
<dbReference type="CDD" id="cd22654">
    <property type="entry name" value="ClyA_NheA-like"/>
    <property type="match status" value="1"/>
</dbReference>
<reference evidence="3 5" key="1">
    <citation type="submission" date="2014-04" db="EMBL/GenBank/DDBJ databases">
        <authorList>
            <person name="Bishop-Lilly K.A."/>
            <person name="Broomall S.M."/>
            <person name="Chain P.S."/>
            <person name="Chertkov O."/>
            <person name="Coyne S.R."/>
            <person name="Daligault H.E."/>
            <person name="Davenport K.W."/>
            <person name="Erkkila T."/>
            <person name="Frey K.G."/>
            <person name="Gibbons H.S."/>
            <person name="Gu W."/>
            <person name="Jaissle J."/>
            <person name="Johnson S.L."/>
            <person name="Koroleva G.I."/>
            <person name="Ladner J.T."/>
            <person name="Lo C.-C."/>
            <person name="Minogue T.D."/>
            <person name="Munk C."/>
            <person name="Palacios G.F."/>
            <person name="Redden C.L."/>
            <person name="Rosenzweig C.N."/>
            <person name="Scholz M.B."/>
            <person name="Teshima H."/>
            <person name="Xu Y."/>
        </authorList>
    </citation>
    <scope>NUCLEOTIDE SEQUENCE [LARGE SCALE GENOMIC DNA]</scope>
    <source>
        <strain evidence="3 5">BHP</strain>
    </source>
</reference>
<evidence type="ECO:0000313" key="5">
    <source>
        <dbReference type="Proteomes" id="UP000029389"/>
    </source>
</evidence>
<proteinExistence type="predicted"/>
<sequence>MKKTLITGLLVTAVSTSCFIPVSAYSEGGQSDLKPTYVQNVIAPNTLSNSIRMLGSQSPLVQAYGLVILQQPDIKVNAMSSLTNHQKFAKTNVREWIDEYNPKLIDLNQEMMRYSTRFNSYYSKLYELAGKVNEDAQAKADFTSAYGKLQGQVQTIQDNMEQTLLELNRFKVGLDKDSQSLSQKADEAMQSLQGSNGDIVQLRTDIKRIQEEIQKELTNILNRPQEIIKGSINIGKQVFTITNQTAQTKTIDFVSIGTLSDEIVKAADSQTREAALRIQQKQKELIPLIQKLSQTEMQATEITFVEDQVNSFTELINRQITTLEYLLNDWKVFNNNMIQIQTNLETGMYTDSNLLQKHFNQLKKTSDEINKQTNQFEDYVTNVEVH</sequence>
<dbReference type="PANTHER" id="PTHR38443:SF2">
    <property type="entry name" value="NON-HEMOLYTIC ENTEROTOXIN LYTIC COMPONENT L1"/>
    <property type="match status" value="1"/>
</dbReference>
<dbReference type="Proteomes" id="UP000264294">
    <property type="component" value="Unassembled WGS sequence"/>
</dbReference>
<name>A0A090YYD2_9BACI</name>
<evidence type="ECO:0000313" key="3">
    <source>
        <dbReference type="EMBL" id="KFN03392.1"/>
    </source>
</evidence>
<dbReference type="InterPro" id="IPR008414">
    <property type="entry name" value="HBL"/>
</dbReference>
<dbReference type="EMBL" id="QVOD01000027">
    <property type="protein sequence ID" value="RFT65445.1"/>
    <property type="molecule type" value="Genomic_DNA"/>
</dbReference>